<dbReference type="HOGENOM" id="CLU_1324055_0_0_2"/>
<accession>K0ICF5</accession>
<sequence>MSTTPERLGEYKDIMLTPDQIDRINKRLENEGEWETWSFMNIDLHIGARAFAMASTMWDKIALSPLFRVEQFESKIKKGSWFLTRDGKWWIKYPTNECRVIVETTYDRLPKRKFVFFDDAGSDKANCLQATYFMHKMAVRFKKIFNELDKSSWLNEKTRIYALGDGLYFTGHPLHLFRHTMAQYYLAATNWSLAYVASLGDGKIQRY</sequence>
<name>K0ICF5_NITGG</name>
<evidence type="ECO:0000313" key="2">
    <source>
        <dbReference type="Proteomes" id="UP000008037"/>
    </source>
</evidence>
<protein>
    <recommendedName>
        <fullName evidence="3">Integrase family protein</fullName>
    </recommendedName>
</protein>
<reference evidence="1 2" key="1">
    <citation type="journal article" date="2012" name="Environ. Microbiol.">
        <title>The genome of the ammonia-oxidizing Candidatus Nitrososphaera gargensis: insights into metabolic versatility and environmental adaptations.</title>
        <authorList>
            <person name="Spang A."/>
            <person name="Poehlein A."/>
            <person name="Offre P."/>
            <person name="Zumbragel S."/>
            <person name="Haider S."/>
            <person name="Rychlik N."/>
            <person name="Nowka B."/>
            <person name="Schmeisser C."/>
            <person name="Lebedeva E.V."/>
            <person name="Rattei T."/>
            <person name="Bohm C."/>
            <person name="Schmid M."/>
            <person name="Galushko A."/>
            <person name="Hatzenpichler R."/>
            <person name="Weinmaier T."/>
            <person name="Daniel R."/>
            <person name="Schleper C."/>
            <person name="Spieck E."/>
            <person name="Streit W."/>
            <person name="Wagner M."/>
        </authorList>
    </citation>
    <scope>NUCLEOTIDE SEQUENCE [LARGE SCALE GENOMIC DNA]</scope>
    <source>
        <strain evidence="2">Ga9.2</strain>
    </source>
</reference>
<evidence type="ECO:0000313" key="1">
    <source>
        <dbReference type="EMBL" id="AFU57250.1"/>
    </source>
</evidence>
<proteinExistence type="predicted"/>
<dbReference type="AlphaFoldDB" id="K0ICF5"/>
<dbReference type="KEGG" id="nga:Ngar_c03020"/>
<dbReference type="Proteomes" id="UP000008037">
    <property type="component" value="Chromosome"/>
</dbReference>
<keyword evidence="2" id="KW-1185">Reference proteome</keyword>
<dbReference type="InParanoid" id="K0ICF5"/>
<dbReference type="EMBL" id="CP002408">
    <property type="protein sequence ID" value="AFU57250.1"/>
    <property type="molecule type" value="Genomic_DNA"/>
</dbReference>
<dbReference type="STRING" id="1237085.Ngar_c03020"/>
<evidence type="ECO:0008006" key="3">
    <source>
        <dbReference type="Google" id="ProtNLM"/>
    </source>
</evidence>
<organism evidence="1 2">
    <name type="scientific">Nitrososphaera gargensis (strain Ga9.2)</name>
    <dbReference type="NCBI Taxonomy" id="1237085"/>
    <lineage>
        <taxon>Archaea</taxon>
        <taxon>Nitrososphaerota</taxon>
        <taxon>Nitrososphaeria</taxon>
        <taxon>Nitrososphaerales</taxon>
        <taxon>Nitrososphaeraceae</taxon>
        <taxon>Nitrososphaera</taxon>
    </lineage>
</organism>
<gene>
    <name evidence="1" type="ordered locus">Ngar_c03020</name>
</gene>
<dbReference type="BioCyc" id="CNIT1237085:G1324-302-MONOMER"/>